<dbReference type="InParanoid" id="A0A2P6NQ95"/>
<dbReference type="AlphaFoldDB" id="A0A2P6NQ95"/>
<gene>
    <name evidence="1" type="ORF">PROFUN_03111</name>
</gene>
<name>A0A2P6NQ95_9EUKA</name>
<proteinExistence type="predicted"/>
<reference evidence="1 2" key="1">
    <citation type="journal article" date="2018" name="Genome Biol. Evol.">
        <title>Multiple Roots of Fruiting Body Formation in Amoebozoa.</title>
        <authorList>
            <person name="Hillmann F."/>
            <person name="Forbes G."/>
            <person name="Novohradska S."/>
            <person name="Ferling I."/>
            <person name="Riege K."/>
            <person name="Groth M."/>
            <person name="Westermann M."/>
            <person name="Marz M."/>
            <person name="Spaller T."/>
            <person name="Winckler T."/>
            <person name="Schaap P."/>
            <person name="Glockner G."/>
        </authorList>
    </citation>
    <scope>NUCLEOTIDE SEQUENCE [LARGE SCALE GENOMIC DNA]</scope>
    <source>
        <strain evidence="1 2">Jena</strain>
    </source>
</reference>
<comment type="caution">
    <text evidence="1">The sequence shown here is derived from an EMBL/GenBank/DDBJ whole genome shotgun (WGS) entry which is preliminary data.</text>
</comment>
<protein>
    <submittedName>
        <fullName evidence="1">Uncharacterized protein</fullName>
    </submittedName>
</protein>
<dbReference type="Proteomes" id="UP000241769">
    <property type="component" value="Unassembled WGS sequence"/>
</dbReference>
<sequence>MARIRFPLRRTAILQDSYSFIRIRLDSVAVLDTRRSQRQRDVFSYREDCDQAGILSLQPALAKPIFKG</sequence>
<accession>A0A2P6NQ95</accession>
<evidence type="ECO:0000313" key="2">
    <source>
        <dbReference type="Proteomes" id="UP000241769"/>
    </source>
</evidence>
<organism evidence="1 2">
    <name type="scientific">Planoprotostelium fungivorum</name>
    <dbReference type="NCBI Taxonomy" id="1890364"/>
    <lineage>
        <taxon>Eukaryota</taxon>
        <taxon>Amoebozoa</taxon>
        <taxon>Evosea</taxon>
        <taxon>Variosea</taxon>
        <taxon>Cavosteliida</taxon>
        <taxon>Cavosteliaceae</taxon>
        <taxon>Planoprotostelium</taxon>
    </lineage>
</organism>
<keyword evidence="2" id="KW-1185">Reference proteome</keyword>
<evidence type="ECO:0000313" key="1">
    <source>
        <dbReference type="EMBL" id="PRP86124.1"/>
    </source>
</evidence>
<dbReference type="EMBL" id="MDYQ01000035">
    <property type="protein sequence ID" value="PRP86124.1"/>
    <property type="molecule type" value="Genomic_DNA"/>
</dbReference>